<reference evidence="1" key="1">
    <citation type="submission" date="2018-02" db="EMBL/GenBank/DDBJ databases">
        <title>Rhizophora mucronata_Transcriptome.</title>
        <authorList>
            <person name="Meera S.P."/>
            <person name="Sreeshan A."/>
            <person name="Augustine A."/>
        </authorList>
    </citation>
    <scope>NUCLEOTIDE SEQUENCE</scope>
    <source>
        <tissue evidence="1">Leaf</tissue>
    </source>
</reference>
<dbReference type="EMBL" id="GGEC01006482">
    <property type="protein sequence ID" value="MBW86965.1"/>
    <property type="molecule type" value="Transcribed_RNA"/>
</dbReference>
<protein>
    <submittedName>
        <fullName evidence="1">Uncharacterized protein</fullName>
    </submittedName>
</protein>
<accession>A0A2P2J0I9</accession>
<organism evidence="1">
    <name type="scientific">Rhizophora mucronata</name>
    <name type="common">Asiatic mangrove</name>
    <dbReference type="NCBI Taxonomy" id="61149"/>
    <lineage>
        <taxon>Eukaryota</taxon>
        <taxon>Viridiplantae</taxon>
        <taxon>Streptophyta</taxon>
        <taxon>Embryophyta</taxon>
        <taxon>Tracheophyta</taxon>
        <taxon>Spermatophyta</taxon>
        <taxon>Magnoliopsida</taxon>
        <taxon>eudicotyledons</taxon>
        <taxon>Gunneridae</taxon>
        <taxon>Pentapetalae</taxon>
        <taxon>rosids</taxon>
        <taxon>fabids</taxon>
        <taxon>Malpighiales</taxon>
        <taxon>Rhizophoraceae</taxon>
        <taxon>Rhizophora</taxon>
    </lineage>
</organism>
<proteinExistence type="predicted"/>
<sequence length="39" mass="4241">MPPTASKPEFGRSLCSLLAGFHRANTPETVGFNSCMKRT</sequence>
<dbReference type="AlphaFoldDB" id="A0A2P2J0I9"/>
<evidence type="ECO:0000313" key="1">
    <source>
        <dbReference type="EMBL" id="MBW86965.1"/>
    </source>
</evidence>
<name>A0A2P2J0I9_RHIMU</name>